<dbReference type="GeneID" id="87954613"/>
<keyword evidence="2" id="KW-1185">Reference proteome</keyword>
<proteinExistence type="predicted"/>
<dbReference type="EMBL" id="CP141883">
    <property type="protein sequence ID" value="WRT65537.1"/>
    <property type="molecule type" value="Genomic_DNA"/>
</dbReference>
<accession>A0ABZ1CW18</accession>
<reference evidence="1 2" key="1">
    <citation type="submission" date="2024-01" db="EMBL/GenBank/DDBJ databases">
        <title>Comparative genomics of Cryptococcus and Kwoniella reveals pathogenesis evolution and contrasting modes of karyotype evolution via chromosome fusion or intercentromeric recombination.</title>
        <authorList>
            <person name="Coelho M.A."/>
            <person name="David-Palma M."/>
            <person name="Shea T."/>
            <person name="Bowers K."/>
            <person name="McGinley-Smith S."/>
            <person name="Mohammad A.W."/>
            <person name="Gnirke A."/>
            <person name="Yurkov A.M."/>
            <person name="Nowrousian M."/>
            <person name="Sun S."/>
            <person name="Cuomo C.A."/>
            <person name="Heitman J."/>
        </authorList>
    </citation>
    <scope>NUCLEOTIDE SEQUENCE [LARGE SCALE GENOMIC DNA]</scope>
    <source>
        <strain evidence="1">CBS 11374</strain>
    </source>
</reference>
<sequence length="236" mass="27374">MVIHTEGKYVPPALRARQIMAQLQSSGSDTTARSNENQFSHHELNKIFETTKLSSLNFFCIAEDDTKIYSTKSAEYEDDDDNILTVHPLENLINFIIVYDKAHPYWEEKKEMWLHNNCEKLIEDYNDMKKNFGRPIPVFEGQGRMGNFNFTGWWNMDIKNIKDTTKAYPRAISDKGRKEALSATWVKLAFTPATGRFKSLKRFGKGEASEYALESSGLDEELETLRSIRDFQEEDY</sequence>
<gene>
    <name evidence="1" type="ORF">IL334_002482</name>
</gene>
<protein>
    <submittedName>
        <fullName evidence="1">Uncharacterized protein</fullName>
    </submittedName>
</protein>
<dbReference type="RefSeq" id="XP_062790277.1">
    <property type="nucleotide sequence ID" value="XM_062934226.1"/>
</dbReference>
<evidence type="ECO:0000313" key="1">
    <source>
        <dbReference type="EMBL" id="WRT65537.1"/>
    </source>
</evidence>
<organism evidence="1 2">
    <name type="scientific">Kwoniella shivajii</name>
    <dbReference type="NCBI Taxonomy" id="564305"/>
    <lineage>
        <taxon>Eukaryota</taxon>
        <taxon>Fungi</taxon>
        <taxon>Dikarya</taxon>
        <taxon>Basidiomycota</taxon>
        <taxon>Agaricomycotina</taxon>
        <taxon>Tremellomycetes</taxon>
        <taxon>Tremellales</taxon>
        <taxon>Cryptococcaceae</taxon>
        <taxon>Kwoniella</taxon>
    </lineage>
</organism>
<name>A0ABZ1CW18_9TREE</name>
<evidence type="ECO:0000313" key="2">
    <source>
        <dbReference type="Proteomes" id="UP001329825"/>
    </source>
</evidence>
<dbReference type="Proteomes" id="UP001329825">
    <property type="component" value="Chromosome 3"/>
</dbReference>